<evidence type="ECO:0000256" key="9">
    <source>
        <dbReference type="ARBA" id="ARBA00022927"/>
    </source>
</evidence>
<gene>
    <name evidence="17" type="primary">Copb1</name>
    <name evidence="17" type="ORF">GTO96_0002037</name>
</gene>
<evidence type="ECO:0000256" key="2">
    <source>
        <dbReference type="ARBA" id="ARBA00004347"/>
    </source>
</evidence>
<evidence type="ECO:0000256" key="6">
    <source>
        <dbReference type="ARBA" id="ARBA00022737"/>
    </source>
</evidence>
<keyword evidence="6" id="KW-0677">Repeat</keyword>
<keyword evidence="8" id="KW-0931">ER-Golgi transport</keyword>
<dbReference type="PANTHER" id="PTHR10635">
    <property type="entry name" value="COATOMER SUBUNIT BETA"/>
    <property type="match status" value="1"/>
</dbReference>
<evidence type="ECO:0000259" key="14">
    <source>
        <dbReference type="Pfam" id="PF01602"/>
    </source>
</evidence>
<dbReference type="InterPro" id="IPR002553">
    <property type="entry name" value="Clathrin/coatomer_adapt-like_N"/>
</dbReference>
<dbReference type="PRINTS" id="PR00449">
    <property type="entry name" value="RASTRNSFRMNG"/>
</dbReference>
<evidence type="ECO:0000256" key="3">
    <source>
        <dbReference type="ARBA" id="ARBA00017024"/>
    </source>
</evidence>
<dbReference type="GO" id="GO:0030126">
    <property type="term" value="C:COPI vesicle coat"/>
    <property type="evidence" value="ECO:0007669"/>
    <property type="project" value="InterPro"/>
</dbReference>
<keyword evidence="9" id="KW-0653">Protein transport</keyword>
<name>A0A8X8BM42_POLSE</name>
<keyword evidence="12" id="KW-0968">Cytoplasmic vesicle</keyword>
<dbReference type="SUPFAM" id="SSF52540">
    <property type="entry name" value="P-loop containing nucleoside triphosphate hydrolases"/>
    <property type="match status" value="1"/>
</dbReference>
<dbReference type="PROSITE" id="PS51421">
    <property type="entry name" value="RAS"/>
    <property type="match status" value="1"/>
</dbReference>
<feature type="domain" description="Coatomer beta subunit C-terminal" evidence="15">
    <location>
        <begin position="923"/>
        <end position="1062"/>
    </location>
</feature>
<keyword evidence="7" id="KW-0547">Nucleotide-binding</keyword>
<evidence type="ECO:0000256" key="1">
    <source>
        <dbReference type="ARBA" id="ARBA00004255"/>
    </source>
</evidence>
<evidence type="ECO:0000256" key="11">
    <source>
        <dbReference type="ARBA" id="ARBA00023136"/>
    </source>
</evidence>
<dbReference type="EMBL" id="JAATIS010004040">
    <property type="protein sequence ID" value="KAG2463093.1"/>
    <property type="molecule type" value="Genomic_DNA"/>
</dbReference>
<dbReference type="GO" id="GO:0006888">
    <property type="term" value="P:endoplasmic reticulum to Golgi vesicle-mediated transport"/>
    <property type="evidence" value="ECO:0007669"/>
    <property type="project" value="TreeGrafter"/>
</dbReference>
<dbReference type="Pfam" id="PF01602">
    <property type="entry name" value="Adaptin_N"/>
    <property type="match status" value="1"/>
</dbReference>
<dbReference type="GO" id="GO:0005839">
    <property type="term" value="C:proteasome core complex"/>
    <property type="evidence" value="ECO:0007669"/>
    <property type="project" value="InterPro"/>
</dbReference>
<dbReference type="NCBIfam" id="TIGR00231">
    <property type="entry name" value="small_GTP"/>
    <property type="match status" value="1"/>
</dbReference>
<evidence type="ECO:0000256" key="13">
    <source>
        <dbReference type="ARBA" id="ARBA00030841"/>
    </source>
</evidence>
<dbReference type="InterPro" id="IPR001806">
    <property type="entry name" value="Small_GTPase"/>
</dbReference>
<dbReference type="Gene3D" id="1.25.10.10">
    <property type="entry name" value="Leucine-rich Repeat Variant"/>
    <property type="match status" value="1"/>
</dbReference>
<evidence type="ECO:0000259" key="16">
    <source>
        <dbReference type="Pfam" id="PF14806"/>
    </source>
</evidence>
<dbReference type="Pfam" id="PF00071">
    <property type="entry name" value="Ras"/>
    <property type="match status" value="1"/>
</dbReference>
<dbReference type="GO" id="GO:0051603">
    <property type="term" value="P:proteolysis involved in protein catabolic process"/>
    <property type="evidence" value="ECO:0007669"/>
    <property type="project" value="InterPro"/>
</dbReference>
<dbReference type="SMART" id="SM00174">
    <property type="entry name" value="RHO"/>
    <property type="match status" value="1"/>
</dbReference>
<dbReference type="Pfam" id="PF00227">
    <property type="entry name" value="Proteasome"/>
    <property type="match status" value="1"/>
</dbReference>
<dbReference type="PANTHER" id="PTHR10635:SF0">
    <property type="entry name" value="COATOMER SUBUNIT BETA"/>
    <property type="match status" value="1"/>
</dbReference>
<dbReference type="PROSITE" id="PS51419">
    <property type="entry name" value="RAB"/>
    <property type="match status" value="1"/>
</dbReference>
<dbReference type="InterPro" id="IPR016460">
    <property type="entry name" value="COPB1"/>
</dbReference>
<organism evidence="17 18">
    <name type="scientific">Polypterus senegalus</name>
    <name type="common">Senegal bichir</name>
    <dbReference type="NCBI Taxonomy" id="55291"/>
    <lineage>
        <taxon>Eukaryota</taxon>
        <taxon>Metazoa</taxon>
        <taxon>Chordata</taxon>
        <taxon>Craniata</taxon>
        <taxon>Vertebrata</taxon>
        <taxon>Euteleostomi</taxon>
        <taxon>Actinopterygii</taxon>
        <taxon>Polypteriformes</taxon>
        <taxon>Polypteridae</taxon>
        <taxon>Polypterus</taxon>
    </lineage>
</organism>
<dbReference type="FunFam" id="3.40.50.300:FF:003246">
    <property type="entry name" value="RAS related 2"/>
    <property type="match status" value="1"/>
</dbReference>
<keyword evidence="4" id="KW-0813">Transport</keyword>
<sequence>MHHHPQNRERAINLSILSVSGPGEVSYVESNEAKGSTPGGALPSIPLSFSFVTILPPEPKDFGYPVGCPAGRGNDAAGSPVAGPALVKQGRIHQIEYAMEAVKQGSATVGLKSRTHAVLVALKDMGPHIFQTCPSANYFDCKAMSIGARSQSARTYLERHMDAFSDCDLNDLVKHGLRALRETLPAEQNLTIKNVSIGIVGKDLEFTVYDDDDVSPFLEGLEERPQKKQHGTEHILCQTIQFFSITLAHQLIFPSWLPHIVGTMTAAENVCYTLINVPMDSEPPSEISLKTDLEKGDVKAKTEALKKVIIMILNGEKLPGLLMTIIRFVLPLQDHTIKKLLLVFWEIVPKTTPDGKLLQEMILDLQHPNEFIRGSTLRFLCKLKESELLEPLMPAIRACLEHRHSYVRRNAVLAIYTIYRNFENLIPDAPELIHDFLVNEKDSSCKRNAFMMLIHADQDRALDYLSTCIDQVHAFGDILQLVIVELIYKVCHANPSERARFIRCIYNLLQSSSPAVKYEAAGTLVTLSSAPTAIKAAAQCYIDLIIKESDNNVKLIVLDRLIELKEHPTHERVLQDLVMDILRVLSTPDLEVRKKTLQLALDLVSSRNVEELVIVLKKEVIKTNNVTEHEDTDKYRQLLVRTLHSCSVRFPDMAANVIPVLMEFLSDNNEAAAADVLDFVREAIQRFDHLRPLIIEKMLEVFHAVKAVKIYRGAVWILGEYCCTKEDIQSVMTEVRRSLGEIPIVENEIKKETGEVKPEEEVTVAPAQKLVTEMGTYATQSALSSSRPTKKEEDRPPLRGFLMDGDFFVAASLATTLTKVALRYVSIVQEKRKQNSFVSEAMLIMATILHLGKSSLPKKPITDDDVDRISLCLKVLSECSPLMNDIFNKECRRSLSHMLSAKLEEEKLSQKKESEKRNVTVQADDPISFMQLTAKNEMTSKEDQFQLSLLAAMGNTQRKEAADPLASKLNKVTQLTGFSDPVYAEAYVHVNQYDIVLDVLVVNQTSDTLQNCTLELATLGDLKLVEKPSPLTLAPHDFANIKANVKVASTENGIIFGNIVYDVSGAASDRNCVVLSDIHIDIMDYIQPASCTDAEFRQMWAEFEWENKVTVNTNIADLNDYLHHILKSTNMKCLTPEKALSGFCGFMAANLYARSIFGEDALANVSIEKPIHLGPDAPVTGHIRIRAKSQEKAALGGDCDGRSGQDCPETESIKGQVKLNGKPSSRGFLDTAGQEEFGAMREQYMRTGEGFLLVFSVTDRGSFEEIYKFQRQILRVKDRDEFPMILVGNKADLEHQRQVTQEEGQQLARQLKVIYMEASAKIRMNVDQAFHELVRVIRKAASTSATLGVAKEQVPETPGAHPGALFKGPPPVGGGCRVEVDRAGERTGGGQDKGTETVGLDFGEIGAEALGSCECPLDFYIVNSL</sequence>
<evidence type="ECO:0000313" key="17">
    <source>
        <dbReference type="EMBL" id="KAG2463093.1"/>
    </source>
</evidence>
<protein>
    <recommendedName>
        <fullName evidence="3">Coatomer subunit beta</fullName>
    </recommendedName>
    <alternativeName>
        <fullName evidence="13">Beta-coat protein</fullName>
    </alternativeName>
</protein>
<evidence type="ECO:0000256" key="12">
    <source>
        <dbReference type="ARBA" id="ARBA00023329"/>
    </source>
</evidence>
<comment type="caution">
    <text evidence="17">The sequence shown here is derived from an EMBL/GenBank/DDBJ whole genome shotgun (WGS) entry which is preliminary data.</text>
</comment>
<evidence type="ECO:0000256" key="5">
    <source>
        <dbReference type="ARBA" id="ARBA00022490"/>
    </source>
</evidence>
<dbReference type="InterPro" id="IPR029446">
    <property type="entry name" value="COPB1_appendage_platform_dom"/>
</dbReference>
<feature type="non-terminal residue" evidence="17">
    <location>
        <position position="1"/>
    </location>
</feature>
<evidence type="ECO:0000313" key="18">
    <source>
        <dbReference type="Proteomes" id="UP000886611"/>
    </source>
</evidence>
<dbReference type="Gene3D" id="3.40.50.300">
    <property type="entry name" value="P-loop containing nucleotide triphosphate hydrolases"/>
    <property type="match status" value="1"/>
</dbReference>
<dbReference type="GO" id="GO:0003924">
    <property type="term" value="F:GTPase activity"/>
    <property type="evidence" value="ECO:0007669"/>
    <property type="project" value="InterPro"/>
</dbReference>
<feature type="domain" description="Coatomer beta subunit appendage platform" evidence="16">
    <location>
        <begin position="1069"/>
        <end position="1194"/>
    </location>
</feature>
<evidence type="ECO:0000256" key="7">
    <source>
        <dbReference type="ARBA" id="ARBA00022741"/>
    </source>
</evidence>
<evidence type="ECO:0000256" key="8">
    <source>
        <dbReference type="ARBA" id="ARBA00022892"/>
    </source>
</evidence>
<dbReference type="SUPFAM" id="SSF48371">
    <property type="entry name" value="ARM repeat"/>
    <property type="match status" value="1"/>
</dbReference>
<evidence type="ECO:0000256" key="10">
    <source>
        <dbReference type="ARBA" id="ARBA00023034"/>
    </source>
</evidence>
<dbReference type="GO" id="GO:0006891">
    <property type="term" value="P:intra-Golgi vesicle-mediated transport"/>
    <property type="evidence" value="ECO:0007669"/>
    <property type="project" value="TreeGrafter"/>
</dbReference>
<accession>A0A8X8BM42</accession>
<keyword evidence="5" id="KW-0963">Cytoplasm</keyword>
<dbReference type="SUPFAM" id="SSF56235">
    <property type="entry name" value="N-terminal nucleophile aminohydrolases (Ntn hydrolases)"/>
    <property type="match status" value="1"/>
</dbReference>
<evidence type="ECO:0000256" key="4">
    <source>
        <dbReference type="ARBA" id="ARBA00022448"/>
    </source>
</evidence>
<evidence type="ECO:0000259" key="15">
    <source>
        <dbReference type="Pfam" id="PF07718"/>
    </source>
</evidence>
<dbReference type="SMART" id="SM00175">
    <property type="entry name" value="RAB"/>
    <property type="match status" value="1"/>
</dbReference>
<dbReference type="InterPro" id="IPR001353">
    <property type="entry name" value="Proteasome_sua/b"/>
</dbReference>
<dbReference type="Gene3D" id="3.60.20.10">
    <property type="entry name" value="Glutamine Phosphoribosylpyrophosphate, subunit 1, domain 1"/>
    <property type="match status" value="2"/>
</dbReference>
<dbReference type="Pfam" id="PF14806">
    <property type="entry name" value="Coatomer_b_Cpla"/>
    <property type="match status" value="1"/>
</dbReference>
<dbReference type="InterPro" id="IPR016024">
    <property type="entry name" value="ARM-type_fold"/>
</dbReference>
<dbReference type="GO" id="GO:0005525">
    <property type="term" value="F:GTP binding"/>
    <property type="evidence" value="ECO:0007669"/>
    <property type="project" value="InterPro"/>
</dbReference>
<dbReference type="Proteomes" id="UP000886611">
    <property type="component" value="Unassembled WGS sequence"/>
</dbReference>
<dbReference type="GO" id="GO:0006886">
    <property type="term" value="P:intracellular protein transport"/>
    <property type="evidence" value="ECO:0007669"/>
    <property type="project" value="InterPro"/>
</dbReference>
<dbReference type="InterPro" id="IPR011710">
    <property type="entry name" value="Coatomer_bsu_C"/>
</dbReference>
<keyword evidence="11" id="KW-0472">Membrane</keyword>
<dbReference type="InterPro" id="IPR027417">
    <property type="entry name" value="P-loop_NTPase"/>
</dbReference>
<dbReference type="InterPro" id="IPR005225">
    <property type="entry name" value="Small_GTP-bd"/>
</dbReference>
<dbReference type="Pfam" id="PF07718">
    <property type="entry name" value="Coatamer_beta_C"/>
    <property type="match status" value="1"/>
</dbReference>
<comment type="subcellular location">
    <subcellularLocation>
        <location evidence="2">Cytoplasmic vesicle</location>
        <location evidence="2">COPI-coated vesicle membrane</location>
        <topology evidence="2">Peripheral membrane protein</topology>
        <orientation evidence="2">Cytoplasmic side</orientation>
    </subcellularLocation>
    <subcellularLocation>
        <location evidence="1">Golgi apparatus membrane</location>
        <topology evidence="1">Peripheral membrane protein</topology>
        <orientation evidence="1">Cytoplasmic side</orientation>
    </subcellularLocation>
</comment>
<reference evidence="17 18" key="1">
    <citation type="journal article" date="2021" name="Cell">
        <title>Tracing the genetic footprints of vertebrate landing in non-teleost ray-finned fishes.</title>
        <authorList>
            <person name="Bi X."/>
            <person name="Wang K."/>
            <person name="Yang L."/>
            <person name="Pan H."/>
            <person name="Jiang H."/>
            <person name="Wei Q."/>
            <person name="Fang M."/>
            <person name="Yu H."/>
            <person name="Zhu C."/>
            <person name="Cai Y."/>
            <person name="He Y."/>
            <person name="Gan X."/>
            <person name="Zeng H."/>
            <person name="Yu D."/>
            <person name="Zhu Y."/>
            <person name="Jiang H."/>
            <person name="Qiu Q."/>
            <person name="Yang H."/>
            <person name="Zhang Y.E."/>
            <person name="Wang W."/>
            <person name="Zhu M."/>
            <person name="He S."/>
            <person name="Zhang G."/>
        </authorList>
    </citation>
    <scope>NUCLEOTIDE SEQUENCE [LARGE SCALE GENOMIC DNA]</scope>
    <source>
        <strain evidence="17">Bchr_013</strain>
    </source>
</reference>
<dbReference type="SMART" id="SM00173">
    <property type="entry name" value="RAS"/>
    <property type="match status" value="1"/>
</dbReference>
<feature type="non-terminal residue" evidence="17">
    <location>
        <position position="1425"/>
    </location>
</feature>
<feature type="domain" description="Clathrin/coatomer adaptor adaptin-like N-terminal" evidence="14">
    <location>
        <begin position="286"/>
        <end position="787"/>
    </location>
</feature>
<keyword evidence="18" id="KW-1185">Reference proteome</keyword>
<dbReference type="InterPro" id="IPR029055">
    <property type="entry name" value="Ntn_hydrolases_N"/>
</dbReference>
<dbReference type="GO" id="GO:0005198">
    <property type="term" value="F:structural molecule activity"/>
    <property type="evidence" value="ECO:0007669"/>
    <property type="project" value="InterPro"/>
</dbReference>
<dbReference type="InterPro" id="IPR011989">
    <property type="entry name" value="ARM-like"/>
</dbReference>
<proteinExistence type="predicted"/>
<dbReference type="GO" id="GO:0000139">
    <property type="term" value="C:Golgi membrane"/>
    <property type="evidence" value="ECO:0007669"/>
    <property type="project" value="UniProtKB-SubCell"/>
</dbReference>
<keyword evidence="10" id="KW-0333">Golgi apparatus</keyword>